<dbReference type="OrthoDB" id="6783651at2759"/>
<protein>
    <recommendedName>
        <fullName evidence="3">Peptidase aspartic putative domain-containing protein</fullName>
    </recommendedName>
</protein>
<accession>A0A8K0DE53</accession>
<dbReference type="EMBL" id="VTPC01001290">
    <property type="protein sequence ID" value="KAF2902471.1"/>
    <property type="molecule type" value="Genomic_DNA"/>
</dbReference>
<dbReference type="PANTHER" id="PTHR47331:SF1">
    <property type="entry name" value="GAG-LIKE PROTEIN"/>
    <property type="match status" value="1"/>
</dbReference>
<proteinExistence type="predicted"/>
<keyword evidence="2" id="KW-1185">Reference proteome</keyword>
<organism evidence="1 2">
    <name type="scientific">Ignelater luminosus</name>
    <name type="common">Cucubano</name>
    <name type="synonym">Pyrophorus luminosus</name>
    <dbReference type="NCBI Taxonomy" id="2038154"/>
    <lineage>
        <taxon>Eukaryota</taxon>
        <taxon>Metazoa</taxon>
        <taxon>Ecdysozoa</taxon>
        <taxon>Arthropoda</taxon>
        <taxon>Hexapoda</taxon>
        <taxon>Insecta</taxon>
        <taxon>Pterygota</taxon>
        <taxon>Neoptera</taxon>
        <taxon>Endopterygota</taxon>
        <taxon>Coleoptera</taxon>
        <taxon>Polyphaga</taxon>
        <taxon>Elateriformia</taxon>
        <taxon>Elateroidea</taxon>
        <taxon>Elateridae</taxon>
        <taxon>Agrypninae</taxon>
        <taxon>Pyrophorini</taxon>
        <taxon>Ignelater</taxon>
    </lineage>
</organism>
<reference evidence="1" key="1">
    <citation type="submission" date="2019-08" db="EMBL/GenBank/DDBJ databases">
        <title>The genome of the North American firefly Photinus pyralis.</title>
        <authorList>
            <consortium name="Photinus pyralis genome working group"/>
            <person name="Fallon T.R."/>
            <person name="Sander Lower S.E."/>
            <person name="Weng J.-K."/>
        </authorList>
    </citation>
    <scope>NUCLEOTIDE SEQUENCE</scope>
    <source>
        <strain evidence="1">TRF0915ILg1</strain>
        <tissue evidence="1">Whole body</tissue>
    </source>
</reference>
<comment type="caution">
    <text evidence="1">The sequence shown here is derived from an EMBL/GenBank/DDBJ whole genome shotgun (WGS) entry which is preliminary data.</text>
</comment>
<dbReference type="PANTHER" id="PTHR47331">
    <property type="entry name" value="PHD-TYPE DOMAIN-CONTAINING PROTEIN"/>
    <property type="match status" value="1"/>
</dbReference>
<sequence length="407" mass="45628">MTSNTQPTSFMLKVDSGHSVGHCKSRSQCPKCNRPHNSLLHLDEPHVSETNAIESTGTIVQPSVILRSYNDRPSTSVNTHAAKGTIPAKGRLQSQVLLFTVLIQIKNNDNEYITCRGLLDIGSQSNFITQELCKKLKLTSSKINHVVKGLAIDNKLHFPTASRVINEDFYVYDLLTGGDSEIEILKIQGEVSQILLSVGFQLRKWLCNSKNILQGFQVKDELEIGVLQIGENEANKTLGFMGMLTMILSISRGTTPNFLYGSKLWWHGLEFLTVNNSLWNTQETNLEFYIIKKRLEFDIPEQRSVAVTAVLQHKNFISDLLTPVELEKTIRQNAKDLHDTPAQTVAQDLQCVSSATQGVIPQIQIMKRTIRKTRGGTGNNYSIPCTREDINLTIMDLRGHAQDKQQL</sequence>
<dbReference type="Proteomes" id="UP000801492">
    <property type="component" value="Unassembled WGS sequence"/>
</dbReference>
<name>A0A8K0DE53_IGNLU</name>
<evidence type="ECO:0000313" key="1">
    <source>
        <dbReference type="EMBL" id="KAF2902471.1"/>
    </source>
</evidence>
<gene>
    <name evidence="1" type="ORF">ILUMI_03715</name>
</gene>
<evidence type="ECO:0008006" key="3">
    <source>
        <dbReference type="Google" id="ProtNLM"/>
    </source>
</evidence>
<evidence type="ECO:0000313" key="2">
    <source>
        <dbReference type="Proteomes" id="UP000801492"/>
    </source>
</evidence>
<dbReference type="AlphaFoldDB" id="A0A8K0DE53"/>